<keyword evidence="2" id="KW-0812">Transmembrane</keyword>
<evidence type="ECO:0000313" key="4">
    <source>
        <dbReference type="Proteomes" id="UP000310636"/>
    </source>
</evidence>
<evidence type="ECO:0000256" key="2">
    <source>
        <dbReference type="SAM" id="Phobius"/>
    </source>
</evidence>
<keyword evidence="2" id="KW-0472">Membrane</keyword>
<organism evidence="3 4">
    <name type="scientific">Cohnella fermenti</name>
    <dbReference type="NCBI Taxonomy" id="2565925"/>
    <lineage>
        <taxon>Bacteria</taxon>
        <taxon>Bacillati</taxon>
        <taxon>Bacillota</taxon>
        <taxon>Bacilli</taxon>
        <taxon>Bacillales</taxon>
        <taxon>Paenibacillaceae</taxon>
        <taxon>Cohnella</taxon>
    </lineage>
</organism>
<evidence type="ECO:0000256" key="1">
    <source>
        <dbReference type="SAM" id="MobiDB-lite"/>
    </source>
</evidence>
<feature type="region of interest" description="Disordered" evidence="1">
    <location>
        <begin position="54"/>
        <end position="73"/>
    </location>
</feature>
<name>A0A4S4C6F8_9BACL</name>
<dbReference type="EMBL" id="SSOB01000004">
    <property type="protein sequence ID" value="THF83481.1"/>
    <property type="molecule type" value="Genomic_DNA"/>
</dbReference>
<dbReference type="RefSeq" id="WP_136368637.1">
    <property type="nucleotide sequence ID" value="NZ_SSOB01000004.1"/>
</dbReference>
<keyword evidence="2" id="KW-1133">Transmembrane helix</keyword>
<proteinExistence type="predicted"/>
<dbReference type="Proteomes" id="UP000310636">
    <property type="component" value="Unassembled WGS sequence"/>
</dbReference>
<sequence length="73" mass="8244">MGVFMVFIGIVVFLIGLLILEYVIRSAINASRTSTRLDEVVWELQMLRRELATRDERDRKAASGTGQMIDAEA</sequence>
<keyword evidence="4" id="KW-1185">Reference proteome</keyword>
<feature type="transmembrane region" description="Helical" evidence="2">
    <location>
        <begin position="6"/>
        <end position="24"/>
    </location>
</feature>
<protein>
    <submittedName>
        <fullName evidence="3">Uncharacterized protein</fullName>
    </submittedName>
</protein>
<reference evidence="3 4" key="1">
    <citation type="submission" date="2019-04" db="EMBL/GenBank/DDBJ databases">
        <title>Cohnella sp. nov. isolated from preserved vegetables.</title>
        <authorList>
            <person name="Lin S.-Y."/>
            <person name="Hung M.-H."/>
            <person name="Young C.-C."/>
        </authorList>
    </citation>
    <scope>NUCLEOTIDE SEQUENCE [LARGE SCALE GENOMIC DNA]</scope>
    <source>
        <strain evidence="3 4">CC-MHH1044</strain>
    </source>
</reference>
<accession>A0A4S4C6F8</accession>
<evidence type="ECO:0000313" key="3">
    <source>
        <dbReference type="EMBL" id="THF83481.1"/>
    </source>
</evidence>
<dbReference type="AlphaFoldDB" id="A0A4S4C6F8"/>
<comment type="caution">
    <text evidence="3">The sequence shown here is derived from an EMBL/GenBank/DDBJ whole genome shotgun (WGS) entry which is preliminary data.</text>
</comment>
<gene>
    <name evidence="3" type="ORF">E6C55_04790</name>
</gene>